<dbReference type="GeneID" id="66719316"/>
<dbReference type="Proteomes" id="UP000238356">
    <property type="component" value="Unassembled WGS sequence"/>
</dbReference>
<reference evidence="3 4" key="1">
    <citation type="submission" date="2018-02" db="EMBL/GenBank/DDBJ databases">
        <title>8 Nocardia nova and 1 Nocardia cyriacigeorgica strain used for evolution to TMP-SMX.</title>
        <authorList>
            <person name="Mehta H."/>
            <person name="Weng J."/>
            <person name="Shamoo Y."/>
        </authorList>
    </citation>
    <scope>NUCLEOTIDE SEQUENCE [LARGE SCALE GENOMIC DNA]</scope>
    <source>
        <strain evidence="3 4">BAA2227</strain>
    </source>
</reference>
<comment type="caution">
    <text evidence="3">The sequence shown here is derived from an EMBL/GenBank/DDBJ whole genome shotgun (WGS) entry which is preliminary data.</text>
</comment>
<evidence type="ECO:0000259" key="2">
    <source>
        <dbReference type="Pfam" id="PF03779"/>
    </source>
</evidence>
<dbReference type="RefSeq" id="WP_063018649.1">
    <property type="nucleotide sequence ID" value="NZ_JADLQW010000031.1"/>
</dbReference>
<feature type="transmembrane region" description="Helical" evidence="1">
    <location>
        <begin position="91"/>
        <end position="112"/>
    </location>
</feature>
<evidence type="ECO:0000313" key="4">
    <source>
        <dbReference type="Proteomes" id="UP000238356"/>
    </source>
</evidence>
<accession>A0A2S5ZUR0</accession>
<dbReference type="EMBL" id="PSZD01000047">
    <property type="protein sequence ID" value="PPJ19416.1"/>
    <property type="molecule type" value="Genomic_DNA"/>
</dbReference>
<keyword evidence="4" id="KW-1185">Reference proteome</keyword>
<keyword evidence="1" id="KW-1133">Transmembrane helix</keyword>
<evidence type="ECO:0000256" key="1">
    <source>
        <dbReference type="SAM" id="Phobius"/>
    </source>
</evidence>
<name>A0A2S5ZUR0_9NOCA</name>
<dbReference type="InterPro" id="IPR005530">
    <property type="entry name" value="SPW"/>
</dbReference>
<feature type="transmembrane region" description="Helical" evidence="1">
    <location>
        <begin position="118"/>
        <end position="138"/>
    </location>
</feature>
<organism evidence="3 4">
    <name type="scientific">Nocardia nova</name>
    <dbReference type="NCBI Taxonomy" id="37330"/>
    <lineage>
        <taxon>Bacteria</taxon>
        <taxon>Bacillati</taxon>
        <taxon>Actinomycetota</taxon>
        <taxon>Actinomycetes</taxon>
        <taxon>Mycobacteriales</taxon>
        <taxon>Nocardiaceae</taxon>
        <taxon>Nocardia</taxon>
    </lineage>
</organism>
<feature type="domain" description="SPW repeat-containing integral membrane" evidence="2">
    <location>
        <begin position="38"/>
        <end position="133"/>
    </location>
</feature>
<proteinExistence type="predicted"/>
<gene>
    <name evidence="3" type="ORF">C5F51_35580</name>
</gene>
<feature type="transmembrane region" description="Helical" evidence="1">
    <location>
        <begin position="32"/>
        <end position="55"/>
    </location>
</feature>
<sequence length="144" mass="15211">MATDAMNMSLHPDIVELRAKYEKYELAAMEPAAQAVIGVMFLTGLYIAISAWVVGFHGYPTLTANNLIVGTALAVLALGFASMYGRVHGIVWAAPLIGVWMIISPWVVSGNVAHPATIWSNVVAGAVAVLLGLSSMALGMRRTA</sequence>
<evidence type="ECO:0000313" key="3">
    <source>
        <dbReference type="EMBL" id="PPJ19416.1"/>
    </source>
</evidence>
<keyword evidence="1" id="KW-0472">Membrane</keyword>
<feature type="transmembrane region" description="Helical" evidence="1">
    <location>
        <begin position="67"/>
        <end position="84"/>
    </location>
</feature>
<dbReference type="AlphaFoldDB" id="A0A2S5ZUR0"/>
<keyword evidence="1" id="KW-0812">Transmembrane</keyword>
<dbReference type="Pfam" id="PF03779">
    <property type="entry name" value="SPW"/>
    <property type="match status" value="1"/>
</dbReference>
<protein>
    <recommendedName>
        <fullName evidence="2">SPW repeat-containing integral membrane domain-containing protein</fullName>
    </recommendedName>
</protein>